<organism evidence="1 2">
    <name type="scientific">Dickeya lacustris</name>
    <dbReference type="NCBI Taxonomy" id="2259638"/>
    <lineage>
        <taxon>Bacteria</taxon>
        <taxon>Pseudomonadati</taxon>
        <taxon>Pseudomonadota</taxon>
        <taxon>Gammaproteobacteria</taxon>
        <taxon>Enterobacterales</taxon>
        <taxon>Pectobacteriaceae</taxon>
        <taxon>Dickeya</taxon>
    </lineage>
</organism>
<name>A0ABY8G374_9GAMM</name>
<reference evidence="1 2" key="1">
    <citation type="submission" date="2022-12" db="EMBL/GenBank/DDBJ databases">
        <title>Complete genome sequencing of Dickeya lacustris type strain LMG30899.</title>
        <authorList>
            <person name="Dobhal S."/>
            <person name="Arizala D."/>
            <person name="Arif M."/>
        </authorList>
    </citation>
    <scope>NUCLEOTIDE SEQUENCE [LARGE SCALE GENOMIC DNA]</scope>
    <source>
        <strain evidence="1 2">LMG30899</strain>
    </source>
</reference>
<dbReference type="Proteomes" id="UP001219630">
    <property type="component" value="Chromosome"/>
</dbReference>
<evidence type="ECO:0000313" key="2">
    <source>
        <dbReference type="Proteomes" id="UP001219630"/>
    </source>
</evidence>
<sequence>MRKAKSAIKVNISPQRLAVYLYTGNMAEGDGADEGKKPAESQQKIADCFCSHPQSVGKITG</sequence>
<protein>
    <submittedName>
        <fullName evidence="1">Uncharacterized protein</fullName>
    </submittedName>
</protein>
<dbReference type="EMBL" id="CP114280">
    <property type="protein sequence ID" value="WFN54391.1"/>
    <property type="molecule type" value="Genomic_DNA"/>
</dbReference>
<keyword evidence="2" id="KW-1185">Reference proteome</keyword>
<evidence type="ECO:0000313" key="1">
    <source>
        <dbReference type="EMBL" id="WFN54391.1"/>
    </source>
</evidence>
<gene>
    <name evidence="1" type="ORF">O1Q98_11910</name>
</gene>
<proteinExistence type="predicted"/>
<accession>A0ABY8G374</accession>
<dbReference type="RefSeq" id="WP_278141682.1">
    <property type="nucleotide sequence ID" value="NZ_CP114280.1"/>
</dbReference>